<organism evidence="1 2">
    <name type="scientific">Austropuccinia psidii MF-1</name>
    <dbReference type="NCBI Taxonomy" id="1389203"/>
    <lineage>
        <taxon>Eukaryota</taxon>
        <taxon>Fungi</taxon>
        <taxon>Dikarya</taxon>
        <taxon>Basidiomycota</taxon>
        <taxon>Pucciniomycotina</taxon>
        <taxon>Pucciniomycetes</taxon>
        <taxon>Pucciniales</taxon>
        <taxon>Sphaerophragmiaceae</taxon>
        <taxon>Austropuccinia</taxon>
    </lineage>
</organism>
<gene>
    <name evidence="1" type="ORF">O181_074993</name>
</gene>
<evidence type="ECO:0000313" key="2">
    <source>
        <dbReference type="Proteomes" id="UP000765509"/>
    </source>
</evidence>
<dbReference type="AlphaFoldDB" id="A0A9Q3F800"/>
<name>A0A9Q3F800_9BASI</name>
<dbReference type="OrthoDB" id="4369127at2759"/>
<comment type="caution">
    <text evidence="1">The sequence shown here is derived from an EMBL/GenBank/DDBJ whole genome shotgun (WGS) entry which is preliminary data.</text>
</comment>
<protein>
    <submittedName>
        <fullName evidence="1">Uncharacterized protein</fullName>
    </submittedName>
</protein>
<dbReference type="EMBL" id="AVOT02040100">
    <property type="protein sequence ID" value="MBW0535278.1"/>
    <property type="molecule type" value="Genomic_DNA"/>
</dbReference>
<reference evidence="1" key="1">
    <citation type="submission" date="2021-03" db="EMBL/GenBank/DDBJ databases">
        <title>Draft genome sequence of rust myrtle Austropuccinia psidii MF-1, a brazilian biotype.</title>
        <authorList>
            <person name="Quecine M.C."/>
            <person name="Pachon D.M.R."/>
            <person name="Bonatelli M.L."/>
            <person name="Correr F.H."/>
            <person name="Franceschini L.M."/>
            <person name="Leite T.F."/>
            <person name="Margarido G.R.A."/>
            <person name="Almeida C.A."/>
            <person name="Ferrarezi J.A."/>
            <person name="Labate C.A."/>
        </authorList>
    </citation>
    <scope>NUCLEOTIDE SEQUENCE</scope>
    <source>
        <strain evidence="1">MF-1</strain>
    </source>
</reference>
<dbReference type="Proteomes" id="UP000765509">
    <property type="component" value="Unassembled WGS sequence"/>
</dbReference>
<sequence length="108" mass="12033">MDILRKALVAINPTSSRLKLFLDKIKHPEKLCVDDDFEFAKQKWDKIHKGPDLKLGNLVSVLNSKPNTIKVPKKLEDSHVGNLFISALQGANEVKVELSGALEKSCEP</sequence>
<accession>A0A9Q3F800</accession>
<evidence type="ECO:0000313" key="1">
    <source>
        <dbReference type="EMBL" id="MBW0535278.1"/>
    </source>
</evidence>
<keyword evidence="2" id="KW-1185">Reference proteome</keyword>
<proteinExistence type="predicted"/>